<dbReference type="InterPro" id="IPR036259">
    <property type="entry name" value="MFS_trans_sf"/>
</dbReference>
<keyword evidence="10" id="KW-1185">Reference proteome</keyword>
<evidence type="ECO:0000256" key="2">
    <source>
        <dbReference type="ARBA" id="ARBA00022692"/>
    </source>
</evidence>
<gene>
    <name evidence="9" type="ORF">TRSC58_03751</name>
</gene>
<feature type="transmembrane region" description="Helical" evidence="6">
    <location>
        <begin position="167"/>
        <end position="188"/>
    </location>
</feature>
<dbReference type="AlphaFoldDB" id="A0A061J0U2"/>
<feature type="transmembrane region" description="Helical" evidence="6">
    <location>
        <begin position="491"/>
        <end position="512"/>
    </location>
</feature>
<evidence type="ECO:0000256" key="1">
    <source>
        <dbReference type="ARBA" id="ARBA00004141"/>
    </source>
</evidence>
<feature type="transmembrane region" description="Helical" evidence="6">
    <location>
        <begin position="462"/>
        <end position="485"/>
    </location>
</feature>
<feature type="transmembrane region" description="Helical" evidence="6">
    <location>
        <begin position="136"/>
        <end position="160"/>
    </location>
</feature>
<feature type="transmembrane region" description="Helical" evidence="6">
    <location>
        <begin position="42"/>
        <end position="61"/>
    </location>
</feature>
<accession>A0A061J0U2</accession>
<feature type="transmembrane region" description="Helical" evidence="6">
    <location>
        <begin position="208"/>
        <end position="231"/>
    </location>
</feature>
<feature type="domain" description="Nodulin-like" evidence="8">
    <location>
        <begin position="41"/>
        <end position="190"/>
    </location>
</feature>
<sequence length="633" mass="69664">MHGSPVLLFWIYVSVACCRTLRDKKKESMVLQVDDLFRVRMLMAGVYVGLSVSSTYGFSIFTDHLKTKYGYSQSDITTISTVGTFLNYFSFQAGMMFDYVGPRVVLPFAGVFGGLGFLMFGLTFDGTVKTSSVGLFSLYQGITHLGLPAMDVSAVMTLMLQFPLERGYVVLIMKMFNGLGTAVLMAYFNGWFRAADSHRSEDNNYSGYAYFLGAQILLCALLGAWFTRLPMYFPCTWEKKRLSAEGLAERKKTLSLYMNQHAPSRRLKIGFVLVVAVLIFSATQSIVTAYVKTPHAGYVAISIVALLLMASFSLMALPFQFLGRYNPVRPTHMEGIGEADAEPTPEQAGEAVSGDSGGEGDKNCTDEVIRPAPQYEGSFWSNLLSVDLWAMWLACFGMWGTGTVMQMNAAQIYRSTNYGEFDTRTLTLYVATMSVGSAIGRIFIGLFDIRISALRSMGKTKLLTTLTIPISPVLMAVAFLLFAVLPGSALLLPFLLASIGNGIGWAVAVIGVRMMYARDIGKHYNFMYTSGAVGTIALNRFMFGEMYDAEGRKRGHTTSCNEPGCVRNQMIILMAVNVLATFAAVLVHWRFASFTQAKLDEQQAAIPQQVREQDVTKTGSAEHIAVGNILQPE</sequence>
<dbReference type="SUPFAM" id="SSF103473">
    <property type="entry name" value="MFS general substrate transporter"/>
    <property type="match status" value="1"/>
</dbReference>
<dbReference type="Gene3D" id="1.20.1250.20">
    <property type="entry name" value="MFS general substrate transporter like domains"/>
    <property type="match status" value="2"/>
</dbReference>
<evidence type="ECO:0000256" key="5">
    <source>
        <dbReference type="SAM" id="MobiDB-lite"/>
    </source>
</evidence>
<feature type="transmembrane region" description="Helical" evidence="6">
    <location>
        <begin position="426"/>
        <end position="450"/>
    </location>
</feature>
<evidence type="ECO:0000256" key="3">
    <source>
        <dbReference type="ARBA" id="ARBA00022989"/>
    </source>
</evidence>
<keyword evidence="3 6" id="KW-1133">Transmembrane helix</keyword>
<feature type="signal peptide" evidence="7">
    <location>
        <begin position="1"/>
        <end position="18"/>
    </location>
</feature>
<evidence type="ECO:0000256" key="6">
    <source>
        <dbReference type="SAM" id="Phobius"/>
    </source>
</evidence>
<dbReference type="EMBL" id="AUPL01003751">
    <property type="protein sequence ID" value="ESL08544.1"/>
    <property type="molecule type" value="Genomic_DNA"/>
</dbReference>
<evidence type="ECO:0000313" key="10">
    <source>
        <dbReference type="Proteomes" id="UP000031737"/>
    </source>
</evidence>
<feature type="transmembrane region" description="Helical" evidence="6">
    <location>
        <begin position="571"/>
        <end position="589"/>
    </location>
</feature>
<dbReference type="PANTHER" id="PTHR21576:SF46">
    <property type="entry name" value="NODULIN-LIKE DOMAIN-CONTAINING PROTEIN"/>
    <property type="match status" value="1"/>
</dbReference>
<dbReference type="OrthoDB" id="410267at2759"/>
<keyword evidence="2 6" id="KW-0812">Transmembrane</keyword>
<proteinExistence type="predicted"/>
<evidence type="ECO:0000259" key="8">
    <source>
        <dbReference type="Pfam" id="PF06813"/>
    </source>
</evidence>
<comment type="subcellular location">
    <subcellularLocation>
        <location evidence="1">Membrane</location>
        <topology evidence="1">Multi-pass membrane protein</topology>
    </subcellularLocation>
</comment>
<reference evidence="9 10" key="1">
    <citation type="submission" date="2013-07" db="EMBL/GenBank/DDBJ databases">
        <authorList>
            <person name="Stoco P.H."/>
            <person name="Wagner G."/>
            <person name="Gerber A."/>
            <person name="Zaha A."/>
            <person name="Thompson C."/>
            <person name="Bartholomeu D.C."/>
            <person name="Luckemeyer D.D."/>
            <person name="Bahia D."/>
            <person name="Loreto E."/>
            <person name="Prestes E.B."/>
            <person name="Lima F.M."/>
            <person name="Rodrigues-Luiz G."/>
            <person name="Vallejo G.A."/>
            <person name="Filho J.F."/>
            <person name="Monteiro K.M."/>
            <person name="Tyler K.M."/>
            <person name="de Almeida L.G."/>
            <person name="Ortiz M.F."/>
            <person name="Siervo M.A."/>
            <person name="de Moraes M.H."/>
            <person name="Cunha O.L."/>
            <person name="Mendonca-Neto R."/>
            <person name="Silva R."/>
            <person name="Teixeira S.M."/>
            <person name="Murta S.M."/>
            <person name="Sincero T.C."/>
            <person name="Mendes T.A."/>
            <person name="Urmenyi T.P."/>
            <person name="Silva V.G."/>
            <person name="da Rocha W.D."/>
            <person name="Andersson B."/>
            <person name="Romanha A.J."/>
            <person name="Steindel M."/>
            <person name="de Vasconcelos A.T."/>
            <person name="Grisard E.C."/>
        </authorList>
    </citation>
    <scope>NUCLEOTIDE SEQUENCE [LARGE SCALE GENOMIC DNA]</scope>
    <source>
        <strain evidence="9 10">SC58</strain>
    </source>
</reference>
<dbReference type="InterPro" id="IPR010658">
    <property type="entry name" value="Nodulin-like"/>
</dbReference>
<feature type="chain" id="PRO_5001605779" description="Nodulin-like domain-containing protein" evidence="7">
    <location>
        <begin position="19"/>
        <end position="633"/>
    </location>
</feature>
<dbReference type="PANTHER" id="PTHR21576">
    <property type="entry name" value="UNCHARACTERIZED NODULIN-LIKE PROTEIN"/>
    <property type="match status" value="1"/>
</dbReference>
<feature type="transmembrane region" description="Helical" evidence="6">
    <location>
        <begin position="379"/>
        <end position="399"/>
    </location>
</feature>
<protein>
    <recommendedName>
        <fullName evidence="8">Nodulin-like domain-containing protein</fullName>
    </recommendedName>
</protein>
<keyword evidence="7" id="KW-0732">Signal</keyword>
<evidence type="ECO:0000256" key="4">
    <source>
        <dbReference type="ARBA" id="ARBA00023136"/>
    </source>
</evidence>
<organism evidence="9 10">
    <name type="scientific">Trypanosoma rangeli SC58</name>
    <dbReference type="NCBI Taxonomy" id="429131"/>
    <lineage>
        <taxon>Eukaryota</taxon>
        <taxon>Discoba</taxon>
        <taxon>Euglenozoa</taxon>
        <taxon>Kinetoplastea</taxon>
        <taxon>Metakinetoplastina</taxon>
        <taxon>Trypanosomatida</taxon>
        <taxon>Trypanosomatidae</taxon>
        <taxon>Trypanosoma</taxon>
        <taxon>Herpetosoma</taxon>
    </lineage>
</organism>
<dbReference type="VEuPathDB" id="TriTrypDB:TRSC58_03751"/>
<feature type="region of interest" description="Disordered" evidence="5">
    <location>
        <begin position="333"/>
        <end position="366"/>
    </location>
</feature>
<evidence type="ECO:0000256" key="7">
    <source>
        <dbReference type="SAM" id="SignalP"/>
    </source>
</evidence>
<comment type="caution">
    <text evidence="9">The sequence shown here is derived from an EMBL/GenBank/DDBJ whole genome shotgun (WGS) entry which is preliminary data.</text>
</comment>
<evidence type="ECO:0000313" key="9">
    <source>
        <dbReference type="EMBL" id="ESL08544.1"/>
    </source>
</evidence>
<feature type="transmembrane region" description="Helical" evidence="6">
    <location>
        <begin position="524"/>
        <end position="543"/>
    </location>
</feature>
<name>A0A061J0U2_TRYRA</name>
<keyword evidence="4 6" id="KW-0472">Membrane</keyword>
<feature type="transmembrane region" description="Helical" evidence="6">
    <location>
        <begin position="104"/>
        <end position="124"/>
    </location>
</feature>
<feature type="transmembrane region" description="Helical" evidence="6">
    <location>
        <begin position="297"/>
        <end position="319"/>
    </location>
</feature>
<feature type="transmembrane region" description="Helical" evidence="6">
    <location>
        <begin position="269"/>
        <end position="291"/>
    </location>
</feature>
<dbReference type="Pfam" id="PF06813">
    <property type="entry name" value="Nodulin-like"/>
    <property type="match status" value="1"/>
</dbReference>
<dbReference type="GO" id="GO:0016020">
    <property type="term" value="C:membrane"/>
    <property type="evidence" value="ECO:0007669"/>
    <property type="project" value="UniProtKB-SubCell"/>
</dbReference>
<dbReference type="Proteomes" id="UP000031737">
    <property type="component" value="Unassembled WGS sequence"/>
</dbReference>